<dbReference type="GO" id="GO:0043565">
    <property type="term" value="F:sequence-specific DNA binding"/>
    <property type="evidence" value="ECO:0007669"/>
    <property type="project" value="InterPro"/>
</dbReference>
<accession>A0A1J0GEK5</accession>
<dbReference type="SMART" id="SM00342">
    <property type="entry name" value="HTH_ARAC"/>
    <property type="match status" value="1"/>
</dbReference>
<proteinExistence type="predicted"/>
<keyword evidence="2" id="KW-0238">DNA-binding</keyword>
<dbReference type="STRING" id="1552.A7L45_06825"/>
<dbReference type="EMBL" id="CP015756">
    <property type="protein sequence ID" value="APC39802.1"/>
    <property type="molecule type" value="Genomic_DNA"/>
</dbReference>
<dbReference type="InterPro" id="IPR018060">
    <property type="entry name" value="HTH_AraC"/>
</dbReference>
<sequence>MKNLLNHTDLALNIGNNNLETSINIYTNKITVFLSSSNNTNELKKLLYSINIFIYTYFCNNPSINLEDLCYQNLKLMDTHHMKDDLISVGEQIIKSYIEILHKSKPISENKIIEHALSYIHSNIEKKITLEKVANHVHISSNYLCYLFKESTGFKFCEYINICRTNAAKDFLDNTSYPLEMISFKSGFNSQSHFCTTFKKYLGVSPNGFRKRKH</sequence>
<evidence type="ECO:0000313" key="6">
    <source>
        <dbReference type="Proteomes" id="UP000182569"/>
    </source>
</evidence>
<dbReference type="AlphaFoldDB" id="A0A1J0GEK5"/>
<dbReference type="RefSeq" id="WP_071612096.1">
    <property type="nucleotide sequence ID" value="NZ_CP015756.1"/>
</dbReference>
<keyword evidence="3" id="KW-0804">Transcription</keyword>
<dbReference type="KEGG" id="ceu:A7L45_06825"/>
<dbReference type="InterPro" id="IPR020449">
    <property type="entry name" value="Tscrpt_reg_AraC-type_HTH"/>
</dbReference>
<keyword evidence="1" id="KW-0805">Transcription regulation</keyword>
<dbReference type="PROSITE" id="PS01124">
    <property type="entry name" value="HTH_ARAC_FAMILY_2"/>
    <property type="match status" value="1"/>
</dbReference>
<gene>
    <name evidence="5" type="ORF">A7L45_06825</name>
</gene>
<dbReference type="OrthoDB" id="1934152at2"/>
<name>A0A1J0GEK5_9CLOT</name>
<dbReference type="Proteomes" id="UP000182569">
    <property type="component" value="Chromosome"/>
</dbReference>
<evidence type="ECO:0000256" key="3">
    <source>
        <dbReference type="ARBA" id="ARBA00023163"/>
    </source>
</evidence>
<dbReference type="PANTHER" id="PTHR43280">
    <property type="entry name" value="ARAC-FAMILY TRANSCRIPTIONAL REGULATOR"/>
    <property type="match status" value="1"/>
</dbReference>
<evidence type="ECO:0000313" key="5">
    <source>
        <dbReference type="EMBL" id="APC39802.1"/>
    </source>
</evidence>
<dbReference type="SUPFAM" id="SSF46689">
    <property type="entry name" value="Homeodomain-like"/>
    <property type="match status" value="2"/>
</dbReference>
<evidence type="ECO:0000256" key="1">
    <source>
        <dbReference type="ARBA" id="ARBA00023015"/>
    </source>
</evidence>
<keyword evidence="6" id="KW-1185">Reference proteome</keyword>
<reference evidence="6" key="1">
    <citation type="journal article" date="2016" name="Front. Microbiol.">
        <title>Complete Genome Sequence of Clostridium estertheticum DSM 8809, a Microbe Identified in Spoiled Vacuum Packed Beef.</title>
        <authorList>
            <person name="Yu Z."/>
            <person name="Gunn L."/>
            <person name="Brennan E."/>
            <person name="Reid R."/>
            <person name="Wall P.G."/>
            <person name="Gaora O.P."/>
            <person name="Hurley D."/>
            <person name="Bolton D."/>
            <person name="Fanning S."/>
        </authorList>
    </citation>
    <scope>NUCLEOTIDE SEQUENCE [LARGE SCALE GENOMIC DNA]</scope>
    <source>
        <strain evidence="6">DSM 8809</strain>
    </source>
</reference>
<dbReference type="Gene3D" id="1.10.10.60">
    <property type="entry name" value="Homeodomain-like"/>
    <property type="match status" value="2"/>
</dbReference>
<dbReference type="InterPro" id="IPR009057">
    <property type="entry name" value="Homeodomain-like_sf"/>
</dbReference>
<dbReference type="PRINTS" id="PR00032">
    <property type="entry name" value="HTHARAC"/>
</dbReference>
<dbReference type="GO" id="GO:0003700">
    <property type="term" value="F:DNA-binding transcription factor activity"/>
    <property type="evidence" value="ECO:0007669"/>
    <property type="project" value="InterPro"/>
</dbReference>
<evidence type="ECO:0000256" key="2">
    <source>
        <dbReference type="ARBA" id="ARBA00023125"/>
    </source>
</evidence>
<evidence type="ECO:0000259" key="4">
    <source>
        <dbReference type="PROSITE" id="PS01124"/>
    </source>
</evidence>
<organism evidence="5 6">
    <name type="scientific">Clostridium estertheticum subsp. estertheticum</name>
    <dbReference type="NCBI Taxonomy" id="1552"/>
    <lineage>
        <taxon>Bacteria</taxon>
        <taxon>Bacillati</taxon>
        <taxon>Bacillota</taxon>
        <taxon>Clostridia</taxon>
        <taxon>Eubacteriales</taxon>
        <taxon>Clostridiaceae</taxon>
        <taxon>Clostridium</taxon>
    </lineage>
</organism>
<dbReference type="Pfam" id="PF12833">
    <property type="entry name" value="HTH_18"/>
    <property type="match status" value="1"/>
</dbReference>
<feature type="domain" description="HTH araC/xylS-type" evidence="4">
    <location>
        <begin position="114"/>
        <end position="212"/>
    </location>
</feature>
<dbReference type="PANTHER" id="PTHR43280:SF10">
    <property type="entry name" value="REGULATORY PROTEIN POCR"/>
    <property type="match status" value="1"/>
</dbReference>
<protein>
    <recommendedName>
        <fullName evidence="4">HTH araC/xylS-type domain-containing protein</fullName>
    </recommendedName>
</protein>